<dbReference type="SFLD" id="SFLDF00344">
    <property type="entry name" value="ELP3-like"/>
    <property type="match status" value="1"/>
</dbReference>
<evidence type="ECO:0000259" key="16">
    <source>
        <dbReference type="PROSITE" id="PS51918"/>
    </source>
</evidence>
<dbReference type="InterPro" id="IPR032432">
    <property type="entry name" value="Radical_SAM_C"/>
</dbReference>
<dbReference type="GO" id="GO:0000049">
    <property type="term" value="F:tRNA binding"/>
    <property type="evidence" value="ECO:0007669"/>
    <property type="project" value="UniProtKB-KW"/>
</dbReference>
<dbReference type="InterPro" id="IPR058240">
    <property type="entry name" value="rSAM_sf"/>
</dbReference>
<keyword evidence="18" id="KW-1185">Reference proteome</keyword>
<keyword evidence="8 15" id="KW-0479">Metal-binding</keyword>
<dbReference type="InterPro" id="IPR006638">
    <property type="entry name" value="Elp3/MiaA/NifB-like_rSAM"/>
</dbReference>
<evidence type="ECO:0000256" key="3">
    <source>
        <dbReference type="ARBA" id="ARBA00022485"/>
    </source>
</evidence>
<gene>
    <name evidence="17" type="ORF">SACC_05490</name>
</gene>
<dbReference type="Pfam" id="PF04055">
    <property type="entry name" value="Radical_SAM"/>
    <property type="match status" value="1"/>
</dbReference>
<feature type="domain" description="Radical SAM core" evidence="16">
    <location>
        <begin position="11"/>
        <end position="297"/>
    </location>
</feature>
<dbReference type="Gene3D" id="3.30.750.200">
    <property type="match status" value="1"/>
</dbReference>
<dbReference type="GO" id="GO:0005737">
    <property type="term" value="C:cytoplasm"/>
    <property type="evidence" value="ECO:0007669"/>
    <property type="project" value="TreeGrafter"/>
</dbReference>
<reference evidence="17 18" key="1">
    <citation type="journal article" date="2022" name="Microbiol. Resour. Announc.">
        <title>Complete Genome Sequence of the Hyperthermophilic and Acidophilic Archaeon Saccharolobus caldissimus Strain HS-3T.</title>
        <authorList>
            <person name="Sakai H.D."/>
            <person name="Kurosawa N."/>
        </authorList>
    </citation>
    <scope>NUCLEOTIDE SEQUENCE [LARGE SCALE GENOMIC DNA]</scope>
    <source>
        <strain evidence="17 18">JCM32116</strain>
    </source>
</reference>
<organism evidence="17 18">
    <name type="scientific">Saccharolobus caldissimus</name>
    <dbReference type="NCBI Taxonomy" id="1702097"/>
    <lineage>
        <taxon>Archaea</taxon>
        <taxon>Thermoproteota</taxon>
        <taxon>Thermoprotei</taxon>
        <taxon>Sulfolobales</taxon>
        <taxon>Sulfolobaceae</taxon>
        <taxon>Saccharolobus</taxon>
    </lineage>
</organism>
<dbReference type="GO" id="GO:0046872">
    <property type="term" value="F:metal ion binding"/>
    <property type="evidence" value="ECO:0007669"/>
    <property type="project" value="UniProtKB-KW"/>
</dbReference>
<dbReference type="AlphaFoldDB" id="A0AAQ4CP01"/>
<feature type="binding site" evidence="15">
    <location>
        <position position="31"/>
    </location>
    <ligand>
        <name>[4Fe-4S] cluster</name>
        <dbReference type="ChEBI" id="CHEBI:49883"/>
        <note>4Fe-4S-S-AdoMet</note>
    </ligand>
</feature>
<evidence type="ECO:0000256" key="4">
    <source>
        <dbReference type="ARBA" id="ARBA00022555"/>
    </source>
</evidence>
<dbReference type="SFLD" id="SFLDS00029">
    <property type="entry name" value="Radical_SAM"/>
    <property type="match status" value="1"/>
</dbReference>
<keyword evidence="7" id="KW-0819">tRNA processing</keyword>
<sequence>MQVIRKPTRMLSGVTIVSIMTHPYPCPHGKCIFCPGGTEVGTPQSYYGREPTLMRAIENNFHPFYQVQSRLKQYVNNGHIPSKVELIIMGGTFLAMPLDYQEWFVTNALEAMNRFPSSEKPQFVYLEDAQVRNETANIRCVGMTVETKPDWAMEWHADQMLRLGVTKVELGVQTIYNDILKFTNRGHTVEDSIKATRILKDSGFKVVYHIMLGLPGSDPDKDLEAFKELFRNPDFRPDMLKIYPTLVVETAPLVHLWKRGLYKPYDTETLIELISEMYRYIPKWVRVMRIQRDIPANVILDGNKKGNLRELVEKKAIEKGIKINEIRYREVGMAWQHRGILPEEDKIKLTKEVYEASEGIEVFLSFEDPKEILIGYLRLRIPSNKAHRREIISERSAIVRELHVYGIEVPIGMWDELGFQHKGYGSKLLAEAEKIAREDFDVKKILVLSGIGVKEYYMKRGYTKEGPYMSKILI</sequence>
<evidence type="ECO:0000256" key="5">
    <source>
        <dbReference type="ARBA" id="ARBA00022679"/>
    </source>
</evidence>
<dbReference type="SUPFAM" id="SSF102114">
    <property type="entry name" value="Radical SAM enzymes"/>
    <property type="match status" value="1"/>
</dbReference>
<dbReference type="SMART" id="SM00729">
    <property type="entry name" value="Elp3"/>
    <property type="match status" value="1"/>
</dbReference>
<comment type="pathway">
    <text evidence="1">tRNA modification.</text>
</comment>
<proteinExistence type="inferred from homology"/>
<evidence type="ECO:0000256" key="7">
    <source>
        <dbReference type="ARBA" id="ARBA00022694"/>
    </source>
</evidence>
<name>A0AAQ4CP01_9CREN</name>
<dbReference type="EMBL" id="AP025226">
    <property type="protein sequence ID" value="BDB97532.1"/>
    <property type="molecule type" value="Genomic_DNA"/>
</dbReference>
<dbReference type="SFLD" id="SFLDG01086">
    <property type="entry name" value="elongater_protein-like"/>
    <property type="match status" value="1"/>
</dbReference>
<dbReference type="CDD" id="cd01335">
    <property type="entry name" value="Radical_SAM"/>
    <property type="match status" value="1"/>
</dbReference>
<keyword evidence="9" id="KW-0694">RNA-binding</keyword>
<dbReference type="PANTHER" id="PTHR11135">
    <property type="entry name" value="HISTONE ACETYLTRANSFERASE-RELATED"/>
    <property type="match status" value="1"/>
</dbReference>
<protein>
    <recommendedName>
        <fullName evidence="13">tRNA carboxymethyluridine synthase</fullName>
        <ecNumber evidence="13">2.3.1.311</ecNumber>
    </recommendedName>
</protein>
<dbReference type="GO" id="GO:0002926">
    <property type="term" value="P:tRNA wobble base 5-methoxycarbonylmethyl-2-thiouridinylation"/>
    <property type="evidence" value="ECO:0007669"/>
    <property type="project" value="TreeGrafter"/>
</dbReference>
<dbReference type="PANTHER" id="PTHR11135:SF0">
    <property type="entry name" value="ELONGATOR COMPLEX PROTEIN 3"/>
    <property type="match status" value="1"/>
</dbReference>
<comment type="catalytic activity">
    <reaction evidence="14">
        <text>uridine(34) in tRNA + acetyl-CoA + S-adenosyl-L-methionine + H2O = 5-(carboxymethyl)uridine(34) in tRNA + 5'-deoxyadenosine + L-methionine + CoA + 2 H(+)</text>
        <dbReference type="Rhea" id="RHEA:61020"/>
        <dbReference type="Rhea" id="RHEA-COMP:10407"/>
        <dbReference type="Rhea" id="RHEA-COMP:11727"/>
        <dbReference type="ChEBI" id="CHEBI:15377"/>
        <dbReference type="ChEBI" id="CHEBI:15378"/>
        <dbReference type="ChEBI" id="CHEBI:17319"/>
        <dbReference type="ChEBI" id="CHEBI:57287"/>
        <dbReference type="ChEBI" id="CHEBI:57288"/>
        <dbReference type="ChEBI" id="CHEBI:57844"/>
        <dbReference type="ChEBI" id="CHEBI:59789"/>
        <dbReference type="ChEBI" id="CHEBI:65315"/>
        <dbReference type="ChEBI" id="CHEBI:74882"/>
        <dbReference type="EC" id="2.3.1.311"/>
    </reaction>
    <physiologicalReaction direction="left-to-right" evidence="14">
        <dbReference type="Rhea" id="RHEA:61021"/>
    </physiologicalReaction>
</comment>
<evidence type="ECO:0000313" key="17">
    <source>
        <dbReference type="EMBL" id="BDB97532.1"/>
    </source>
</evidence>
<evidence type="ECO:0000256" key="9">
    <source>
        <dbReference type="ARBA" id="ARBA00022884"/>
    </source>
</evidence>
<keyword evidence="6" id="KW-0949">S-adenosyl-L-methionine</keyword>
<dbReference type="SUPFAM" id="SSF55729">
    <property type="entry name" value="Acyl-CoA N-acyltransferases (Nat)"/>
    <property type="match status" value="1"/>
</dbReference>
<evidence type="ECO:0000256" key="1">
    <source>
        <dbReference type="ARBA" id="ARBA00005217"/>
    </source>
</evidence>
<dbReference type="NCBIfam" id="TIGR01211">
    <property type="entry name" value="ELP3"/>
    <property type="match status" value="1"/>
</dbReference>
<keyword evidence="3" id="KW-0004">4Fe-4S</keyword>
<evidence type="ECO:0000256" key="13">
    <source>
        <dbReference type="ARBA" id="ARBA00044771"/>
    </source>
</evidence>
<dbReference type="EC" id="2.3.1.311" evidence="13"/>
<dbReference type="GO" id="GO:0051539">
    <property type="term" value="F:4 iron, 4 sulfur cluster binding"/>
    <property type="evidence" value="ECO:0007669"/>
    <property type="project" value="UniProtKB-KW"/>
</dbReference>
<feature type="binding site" evidence="15">
    <location>
        <position position="26"/>
    </location>
    <ligand>
        <name>[4Fe-4S] cluster</name>
        <dbReference type="ChEBI" id="CHEBI:49883"/>
        <note>4Fe-4S-S-AdoMet</note>
    </ligand>
</feature>
<evidence type="ECO:0000256" key="6">
    <source>
        <dbReference type="ARBA" id="ARBA00022691"/>
    </source>
</evidence>
<dbReference type="Gene3D" id="3.40.630.30">
    <property type="match status" value="1"/>
</dbReference>
<dbReference type="InterPro" id="IPR016181">
    <property type="entry name" value="Acyl_CoA_acyltransferase"/>
</dbReference>
<dbReference type="PROSITE" id="PS51918">
    <property type="entry name" value="RADICAL_SAM"/>
    <property type="match status" value="1"/>
</dbReference>
<keyword evidence="12" id="KW-0012">Acyltransferase</keyword>
<dbReference type="PIRSF" id="PIRSF005669">
    <property type="entry name" value="Hist_AcTrfase_ELP3"/>
    <property type="match status" value="1"/>
</dbReference>
<evidence type="ECO:0000256" key="8">
    <source>
        <dbReference type="ARBA" id="ARBA00022723"/>
    </source>
</evidence>
<keyword evidence="4" id="KW-0820">tRNA-binding</keyword>
<dbReference type="Pfam" id="PF16199">
    <property type="entry name" value="Radical_SAM_C"/>
    <property type="match status" value="1"/>
</dbReference>
<dbReference type="GeneID" id="68865279"/>
<evidence type="ECO:0000256" key="10">
    <source>
        <dbReference type="ARBA" id="ARBA00023004"/>
    </source>
</evidence>
<evidence type="ECO:0000256" key="14">
    <source>
        <dbReference type="ARBA" id="ARBA00047372"/>
    </source>
</evidence>
<accession>A0AAQ4CP01</accession>
<dbReference type="Proteomes" id="UP001319921">
    <property type="component" value="Chromosome"/>
</dbReference>
<feature type="binding site" evidence="15">
    <location>
        <position position="34"/>
    </location>
    <ligand>
        <name>[4Fe-4S] cluster</name>
        <dbReference type="ChEBI" id="CHEBI:49883"/>
        <note>4Fe-4S-S-AdoMet</note>
    </ligand>
</feature>
<evidence type="ECO:0000256" key="12">
    <source>
        <dbReference type="ARBA" id="ARBA00023315"/>
    </source>
</evidence>
<dbReference type="GO" id="GO:0106261">
    <property type="term" value="F:tRNA uridine(34) acetyltransferase activity"/>
    <property type="evidence" value="ECO:0007669"/>
    <property type="project" value="UniProtKB-EC"/>
</dbReference>
<dbReference type="InterPro" id="IPR039661">
    <property type="entry name" value="ELP3"/>
</dbReference>
<comment type="similarity">
    <text evidence="2">Belongs to the ELP3 family.</text>
</comment>
<keyword evidence="11 15" id="KW-0411">Iron-sulfur</keyword>
<evidence type="ECO:0000256" key="2">
    <source>
        <dbReference type="ARBA" id="ARBA00005494"/>
    </source>
</evidence>
<comment type="cofactor">
    <cofactor evidence="15">
        <name>[4Fe-4S] cluster</name>
        <dbReference type="ChEBI" id="CHEBI:49883"/>
    </cofactor>
    <text evidence="15">Binds 1 [4Fe-4S] cluster. The cluster is coordinated with 3 cysteines and an exchangeable S-adenosyl-L-methionine.</text>
</comment>
<evidence type="ECO:0000256" key="11">
    <source>
        <dbReference type="ARBA" id="ARBA00023014"/>
    </source>
</evidence>
<keyword evidence="5" id="KW-0808">Transferase</keyword>
<keyword evidence="10 15" id="KW-0408">Iron</keyword>
<dbReference type="RefSeq" id="WP_229571521.1">
    <property type="nucleotide sequence ID" value="NZ_AP025226.1"/>
</dbReference>
<dbReference type="InterPro" id="IPR034687">
    <property type="entry name" value="ELP3-like"/>
</dbReference>
<dbReference type="InterPro" id="IPR007197">
    <property type="entry name" value="rSAM"/>
</dbReference>
<evidence type="ECO:0000256" key="15">
    <source>
        <dbReference type="PIRSR" id="PIRSR005669-1"/>
    </source>
</evidence>
<evidence type="ECO:0000313" key="18">
    <source>
        <dbReference type="Proteomes" id="UP001319921"/>
    </source>
</evidence>
<dbReference type="KEGG" id="scas:SACC_05490"/>